<comment type="caution">
    <text evidence="1">The sequence shown here is derived from an EMBL/GenBank/DDBJ whole genome shotgun (WGS) entry which is preliminary data.</text>
</comment>
<gene>
    <name evidence="1" type="ORF">NC653_002173</name>
</gene>
<dbReference type="EMBL" id="JAQIZT010000001">
    <property type="protein sequence ID" value="KAJ7012001.1"/>
    <property type="molecule type" value="Genomic_DNA"/>
</dbReference>
<keyword evidence="2" id="KW-1185">Reference proteome</keyword>
<dbReference type="AlphaFoldDB" id="A0AAD6RN66"/>
<evidence type="ECO:0000313" key="2">
    <source>
        <dbReference type="Proteomes" id="UP001164929"/>
    </source>
</evidence>
<sequence>MLLMEEDSALLLLLSMERIDSRCCCYQKKETPVLCQMDAADGSCRNKSPAIAMAQRRSSCWTVLKLTVGLTEAVVLLLQIQSSFPLF</sequence>
<protein>
    <submittedName>
        <fullName evidence="1">Uncharacterized protein</fullName>
    </submittedName>
</protein>
<accession>A0AAD6RN66</accession>
<name>A0AAD6RN66_9ROSI</name>
<proteinExistence type="predicted"/>
<organism evidence="1 2">
    <name type="scientific">Populus alba x Populus x berolinensis</name>
    <dbReference type="NCBI Taxonomy" id="444605"/>
    <lineage>
        <taxon>Eukaryota</taxon>
        <taxon>Viridiplantae</taxon>
        <taxon>Streptophyta</taxon>
        <taxon>Embryophyta</taxon>
        <taxon>Tracheophyta</taxon>
        <taxon>Spermatophyta</taxon>
        <taxon>Magnoliopsida</taxon>
        <taxon>eudicotyledons</taxon>
        <taxon>Gunneridae</taxon>
        <taxon>Pentapetalae</taxon>
        <taxon>rosids</taxon>
        <taxon>fabids</taxon>
        <taxon>Malpighiales</taxon>
        <taxon>Salicaceae</taxon>
        <taxon>Saliceae</taxon>
        <taxon>Populus</taxon>
    </lineage>
</organism>
<evidence type="ECO:0000313" key="1">
    <source>
        <dbReference type="EMBL" id="KAJ7012001.1"/>
    </source>
</evidence>
<dbReference type="Proteomes" id="UP001164929">
    <property type="component" value="Chromosome 1"/>
</dbReference>
<reference evidence="1 2" key="1">
    <citation type="journal article" date="2023" name="Mol. Ecol. Resour.">
        <title>Chromosome-level genome assembly of a triploid poplar Populus alba 'Berolinensis'.</title>
        <authorList>
            <person name="Chen S."/>
            <person name="Yu Y."/>
            <person name="Wang X."/>
            <person name="Wang S."/>
            <person name="Zhang T."/>
            <person name="Zhou Y."/>
            <person name="He R."/>
            <person name="Meng N."/>
            <person name="Wang Y."/>
            <person name="Liu W."/>
            <person name="Liu Z."/>
            <person name="Liu J."/>
            <person name="Guo Q."/>
            <person name="Huang H."/>
            <person name="Sederoff R.R."/>
            <person name="Wang G."/>
            <person name="Qu G."/>
            <person name="Chen S."/>
        </authorList>
    </citation>
    <scope>NUCLEOTIDE SEQUENCE [LARGE SCALE GENOMIC DNA]</scope>
    <source>
        <strain evidence="1">SC-2020</strain>
    </source>
</reference>